<accession>A0A2I0B834</accession>
<dbReference type="PANTHER" id="PTHR33240">
    <property type="entry name" value="OS08G0508500 PROTEIN"/>
    <property type="match status" value="1"/>
</dbReference>
<dbReference type="EMBL" id="KZ451906">
    <property type="protein sequence ID" value="PKA63957.1"/>
    <property type="molecule type" value="Genomic_DNA"/>
</dbReference>
<dbReference type="OrthoDB" id="1937476at2759"/>
<organism evidence="1 2">
    <name type="scientific">Apostasia shenzhenica</name>
    <dbReference type="NCBI Taxonomy" id="1088818"/>
    <lineage>
        <taxon>Eukaryota</taxon>
        <taxon>Viridiplantae</taxon>
        <taxon>Streptophyta</taxon>
        <taxon>Embryophyta</taxon>
        <taxon>Tracheophyta</taxon>
        <taxon>Spermatophyta</taxon>
        <taxon>Magnoliopsida</taxon>
        <taxon>Liliopsida</taxon>
        <taxon>Asparagales</taxon>
        <taxon>Orchidaceae</taxon>
        <taxon>Apostasioideae</taxon>
        <taxon>Apostasia</taxon>
    </lineage>
</organism>
<sequence length="161" mass="18076">MRLIESDLFRAGTTLLGFSGERVQPLEFISLPVSFCDDNGHTMNMVNFAVIRAKSGYNVILRRITLSCFGMAITTPHLYVKFPTSSGIVTIRGNVRQAFRCFQIAAQLMVDQLDPRETQLIVPLEGVINETLGEASQMVNRTWRVRHQIYFEDGDQGSSTS</sequence>
<reference evidence="1 2" key="1">
    <citation type="journal article" date="2017" name="Nature">
        <title>The Apostasia genome and the evolution of orchids.</title>
        <authorList>
            <person name="Zhang G.Q."/>
            <person name="Liu K.W."/>
            <person name="Li Z."/>
            <person name="Lohaus R."/>
            <person name="Hsiao Y.Y."/>
            <person name="Niu S.C."/>
            <person name="Wang J.Y."/>
            <person name="Lin Y.C."/>
            <person name="Xu Q."/>
            <person name="Chen L.J."/>
            <person name="Yoshida K."/>
            <person name="Fujiwara S."/>
            <person name="Wang Z.W."/>
            <person name="Zhang Y.Q."/>
            <person name="Mitsuda N."/>
            <person name="Wang M."/>
            <person name="Liu G.H."/>
            <person name="Pecoraro L."/>
            <person name="Huang H.X."/>
            <person name="Xiao X.J."/>
            <person name="Lin M."/>
            <person name="Wu X.Y."/>
            <person name="Wu W.L."/>
            <person name="Chen Y.Y."/>
            <person name="Chang S.B."/>
            <person name="Sakamoto S."/>
            <person name="Ohme-Takagi M."/>
            <person name="Yagi M."/>
            <person name="Zeng S.J."/>
            <person name="Shen C.Y."/>
            <person name="Yeh C.M."/>
            <person name="Luo Y.B."/>
            <person name="Tsai W.C."/>
            <person name="Van de Peer Y."/>
            <person name="Liu Z.J."/>
        </authorList>
    </citation>
    <scope>NUCLEOTIDE SEQUENCE [LARGE SCALE GENOMIC DNA]</scope>
    <source>
        <strain evidence="2">cv. Shenzhen</strain>
        <tissue evidence="1">Stem</tissue>
    </source>
</reference>
<evidence type="ECO:0000313" key="1">
    <source>
        <dbReference type="EMBL" id="PKA63957.1"/>
    </source>
</evidence>
<dbReference type="AlphaFoldDB" id="A0A2I0B834"/>
<proteinExistence type="predicted"/>
<dbReference type="Proteomes" id="UP000236161">
    <property type="component" value="Unassembled WGS sequence"/>
</dbReference>
<evidence type="ECO:0000313" key="2">
    <source>
        <dbReference type="Proteomes" id="UP000236161"/>
    </source>
</evidence>
<gene>
    <name evidence="1" type="ORF">AXF42_Ash004968</name>
</gene>
<dbReference type="PANTHER" id="PTHR33240:SF15">
    <property type="entry name" value="GAG-PRO-LIKE PROTEIN"/>
    <property type="match status" value="1"/>
</dbReference>
<name>A0A2I0B834_9ASPA</name>
<protein>
    <submittedName>
        <fullName evidence="1">Uncharacterized protein</fullName>
    </submittedName>
</protein>
<keyword evidence="2" id="KW-1185">Reference proteome</keyword>